<sequence length="232" mass="26184">MKIFKKIISTLLFLTLLICPKTAKASSLNNKPIEKNKEGYNMLVDISEFKMYLIEKGSNKPIKKYPIAGGKPTTPSPYGTWKVISKSANWGSGFGTRWMGLNVPWGQYGIHGTNKPLTINNPDSQGCIRMFNKDVEELYKYVDVGTIVVIYGGPYNLLWNNFRTLKPGDKGADVLEVQRVLKDRGYYPGKLDGIYGVGMKSIILKFKTDNNLSFSHYIDGEMYNKLGMQPFE</sequence>
<protein>
    <submittedName>
        <fullName evidence="12">ErfK/YbiS/YcfS/YnhG family protein</fullName>
        <ecNumber evidence="12">2.-.-.-</ecNumber>
    </submittedName>
</protein>
<dbReference type="EC" id="2.-.-.-" evidence="12"/>
<evidence type="ECO:0000256" key="8">
    <source>
        <dbReference type="ARBA" id="ARBA00023316"/>
    </source>
</evidence>
<evidence type="ECO:0000256" key="9">
    <source>
        <dbReference type="PROSITE-ProRule" id="PRU01373"/>
    </source>
</evidence>
<dbReference type="InterPro" id="IPR036366">
    <property type="entry name" value="PGBDSf"/>
</dbReference>
<dbReference type="PANTHER" id="PTHR30582:SF24">
    <property type="entry name" value="L,D-TRANSPEPTIDASE ERFK_SRFK-RELATED"/>
    <property type="match status" value="1"/>
</dbReference>
<feature type="signal peptide" evidence="10">
    <location>
        <begin position="1"/>
        <end position="25"/>
    </location>
</feature>
<comment type="similarity">
    <text evidence="2">Belongs to the YkuD family.</text>
</comment>
<keyword evidence="7 9" id="KW-0573">Peptidoglycan synthesis</keyword>
<dbReference type="GO" id="GO:0016757">
    <property type="term" value="F:glycosyltransferase activity"/>
    <property type="evidence" value="ECO:0007669"/>
    <property type="project" value="UniProtKB-KW"/>
</dbReference>
<evidence type="ECO:0000256" key="3">
    <source>
        <dbReference type="ARBA" id="ARBA00022676"/>
    </source>
</evidence>
<feature type="active site" description="Proton donor/acceptor" evidence="9">
    <location>
        <position position="111"/>
    </location>
</feature>
<dbReference type="InterPro" id="IPR050979">
    <property type="entry name" value="LD-transpeptidase"/>
</dbReference>
<evidence type="ECO:0000256" key="6">
    <source>
        <dbReference type="ARBA" id="ARBA00022960"/>
    </source>
</evidence>
<dbReference type="GO" id="GO:0008360">
    <property type="term" value="P:regulation of cell shape"/>
    <property type="evidence" value="ECO:0007669"/>
    <property type="project" value="UniProtKB-UniRule"/>
</dbReference>
<evidence type="ECO:0000259" key="11">
    <source>
        <dbReference type="PROSITE" id="PS52029"/>
    </source>
</evidence>
<reference evidence="12 13" key="1">
    <citation type="submission" date="2018-06" db="EMBL/GenBank/DDBJ databases">
        <authorList>
            <consortium name="Pathogen Informatics"/>
            <person name="Doyle S."/>
        </authorList>
    </citation>
    <scope>NUCLEOTIDE SEQUENCE [LARGE SCALE GENOMIC DNA]</scope>
    <source>
        <strain evidence="12 13">NCTC13028</strain>
    </source>
</reference>
<dbReference type="SUPFAM" id="SSF47090">
    <property type="entry name" value="PGBD-like"/>
    <property type="match status" value="1"/>
</dbReference>
<keyword evidence="5" id="KW-0378">Hydrolase</keyword>
<evidence type="ECO:0000313" key="13">
    <source>
        <dbReference type="Proteomes" id="UP000250223"/>
    </source>
</evidence>
<dbReference type="Pfam" id="PF03734">
    <property type="entry name" value="YkuD"/>
    <property type="match status" value="1"/>
</dbReference>
<dbReference type="SUPFAM" id="SSF141523">
    <property type="entry name" value="L,D-transpeptidase catalytic domain-like"/>
    <property type="match status" value="1"/>
</dbReference>
<feature type="domain" description="L,D-TPase catalytic" evidence="11">
    <location>
        <begin position="40"/>
        <end position="151"/>
    </location>
</feature>
<dbReference type="InterPro" id="IPR002477">
    <property type="entry name" value="Peptidoglycan-bd-like"/>
</dbReference>
<feature type="chain" id="PRO_5016083188" evidence="10">
    <location>
        <begin position="26"/>
        <end position="232"/>
    </location>
</feature>
<feature type="active site" description="Nucleophile" evidence="9">
    <location>
        <position position="127"/>
    </location>
</feature>
<evidence type="ECO:0000256" key="4">
    <source>
        <dbReference type="ARBA" id="ARBA00022679"/>
    </source>
</evidence>
<evidence type="ECO:0000256" key="10">
    <source>
        <dbReference type="SAM" id="SignalP"/>
    </source>
</evidence>
<evidence type="ECO:0000256" key="5">
    <source>
        <dbReference type="ARBA" id="ARBA00022801"/>
    </source>
</evidence>
<accession>A0A2X2WDT1</accession>
<dbReference type="GO" id="GO:0071555">
    <property type="term" value="P:cell wall organization"/>
    <property type="evidence" value="ECO:0007669"/>
    <property type="project" value="UniProtKB-UniRule"/>
</dbReference>
<name>A0A2X2WDT1_CLOCO</name>
<dbReference type="AlphaFoldDB" id="A0A2X2WDT1"/>
<proteinExistence type="inferred from homology"/>
<dbReference type="Gene3D" id="2.40.440.10">
    <property type="entry name" value="L,D-transpeptidase catalytic domain-like"/>
    <property type="match status" value="1"/>
</dbReference>
<dbReference type="RefSeq" id="WP_096636063.1">
    <property type="nucleotide sequence ID" value="NZ_OAOH01000001.1"/>
</dbReference>
<dbReference type="InterPro" id="IPR005490">
    <property type="entry name" value="LD_TPept_cat_dom"/>
</dbReference>
<dbReference type="GO" id="GO:0071972">
    <property type="term" value="F:peptidoglycan L,D-transpeptidase activity"/>
    <property type="evidence" value="ECO:0007669"/>
    <property type="project" value="TreeGrafter"/>
</dbReference>
<keyword evidence="10" id="KW-0732">Signal</keyword>
<evidence type="ECO:0000313" key="12">
    <source>
        <dbReference type="EMBL" id="SQB36201.1"/>
    </source>
</evidence>
<dbReference type="PANTHER" id="PTHR30582">
    <property type="entry name" value="L,D-TRANSPEPTIDASE"/>
    <property type="match status" value="1"/>
</dbReference>
<dbReference type="Pfam" id="PF01471">
    <property type="entry name" value="PG_binding_1"/>
    <property type="match status" value="1"/>
</dbReference>
<organism evidence="12 13">
    <name type="scientific">Clostridium cochlearium</name>
    <dbReference type="NCBI Taxonomy" id="1494"/>
    <lineage>
        <taxon>Bacteria</taxon>
        <taxon>Bacillati</taxon>
        <taxon>Bacillota</taxon>
        <taxon>Clostridia</taxon>
        <taxon>Eubacteriales</taxon>
        <taxon>Clostridiaceae</taxon>
        <taxon>Clostridium</taxon>
    </lineage>
</organism>
<keyword evidence="4 12" id="KW-0808">Transferase</keyword>
<dbReference type="EMBL" id="UAWC01000026">
    <property type="protein sequence ID" value="SQB36201.1"/>
    <property type="molecule type" value="Genomic_DNA"/>
</dbReference>
<dbReference type="InterPro" id="IPR038063">
    <property type="entry name" value="Transpep_catalytic_dom"/>
</dbReference>
<keyword evidence="6 9" id="KW-0133">Cell shape</keyword>
<evidence type="ECO:0000256" key="2">
    <source>
        <dbReference type="ARBA" id="ARBA00005992"/>
    </source>
</evidence>
<evidence type="ECO:0000256" key="1">
    <source>
        <dbReference type="ARBA" id="ARBA00004752"/>
    </source>
</evidence>
<dbReference type="InterPro" id="IPR036365">
    <property type="entry name" value="PGBD-like_sf"/>
</dbReference>
<gene>
    <name evidence="12" type="primary">ykuD</name>
    <name evidence="12" type="ORF">NCTC13028_02436</name>
</gene>
<dbReference type="GO" id="GO:0005576">
    <property type="term" value="C:extracellular region"/>
    <property type="evidence" value="ECO:0007669"/>
    <property type="project" value="TreeGrafter"/>
</dbReference>
<dbReference type="Gene3D" id="1.10.101.10">
    <property type="entry name" value="PGBD-like superfamily/PGBD"/>
    <property type="match status" value="1"/>
</dbReference>
<dbReference type="Proteomes" id="UP000250223">
    <property type="component" value="Unassembled WGS sequence"/>
</dbReference>
<keyword evidence="8 9" id="KW-0961">Cell wall biogenesis/degradation</keyword>
<evidence type="ECO:0000256" key="7">
    <source>
        <dbReference type="ARBA" id="ARBA00022984"/>
    </source>
</evidence>
<comment type="pathway">
    <text evidence="1 9">Cell wall biogenesis; peptidoglycan biosynthesis.</text>
</comment>
<dbReference type="CDD" id="cd16913">
    <property type="entry name" value="YkuD_like"/>
    <property type="match status" value="1"/>
</dbReference>
<dbReference type="PROSITE" id="PS52029">
    <property type="entry name" value="LD_TPASE"/>
    <property type="match status" value="1"/>
</dbReference>
<dbReference type="UniPathway" id="UPA00219"/>
<keyword evidence="3" id="KW-0328">Glycosyltransferase</keyword>
<dbReference type="GO" id="GO:0018104">
    <property type="term" value="P:peptidoglycan-protein cross-linking"/>
    <property type="evidence" value="ECO:0007669"/>
    <property type="project" value="TreeGrafter"/>
</dbReference>